<name>A0A9P2DNF5_LISMN</name>
<dbReference type="AlphaFoldDB" id="A0A9P2DNF5"/>
<dbReference type="PANTHER" id="PTHR46558">
    <property type="entry name" value="TRACRIPTIONAL REGULATORY PROTEIN-RELATED-RELATED"/>
    <property type="match status" value="1"/>
</dbReference>
<dbReference type="InterPro" id="IPR010982">
    <property type="entry name" value="Lambda_DNA-bd_dom_sf"/>
</dbReference>
<protein>
    <submittedName>
        <fullName evidence="3">XRE family transcriptional regulator</fullName>
    </submittedName>
</protein>
<reference evidence="3 4" key="1">
    <citation type="submission" date="2019-03" db="EMBL/GenBank/DDBJ databases">
        <authorList>
            <consortium name="GenomeTrakr: Next Generation Sequencing Network for Food Pathogen Tracability"/>
        </authorList>
    </citation>
    <scope>NUCLEOTIDE SEQUENCE [LARGE SCALE GENOMIC DNA]</scope>
    <source>
        <strain evidence="3 4">LS1286</strain>
    </source>
</reference>
<sequence length="79" mass="8805">MRLSFKEKRNTAGLTQKELGIAVGLAEISIRKLENGERDPSINTAVKISKALNSNMEEIFPDIFLSINDTKCILREVGK</sequence>
<evidence type="ECO:0000256" key="1">
    <source>
        <dbReference type="ARBA" id="ARBA00023125"/>
    </source>
</evidence>
<comment type="caution">
    <text evidence="3">The sequence shown here is derived from an EMBL/GenBank/DDBJ whole genome shotgun (WGS) entry which is preliminary data.</text>
</comment>
<dbReference type="Proteomes" id="UP000405615">
    <property type="component" value="Unassembled WGS sequence"/>
</dbReference>
<keyword evidence="1" id="KW-0238">DNA-binding</keyword>
<feature type="domain" description="HTH cro/C1-type" evidence="2">
    <location>
        <begin position="5"/>
        <end position="59"/>
    </location>
</feature>
<accession>A0A9P2DNF5</accession>
<evidence type="ECO:0000313" key="3">
    <source>
        <dbReference type="EMBL" id="EAE6067996.1"/>
    </source>
</evidence>
<dbReference type="PROSITE" id="PS50943">
    <property type="entry name" value="HTH_CROC1"/>
    <property type="match status" value="1"/>
</dbReference>
<dbReference type="CDD" id="cd00093">
    <property type="entry name" value="HTH_XRE"/>
    <property type="match status" value="1"/>
</dbReference>
<organism evidence="3 4">
    <name type="scientific">Listeria monocytogenes serotype 1/2a</name>
    <dbReference type="NCBI Taxonomy" id="1906951"/>
    <lineage>
        <taxon>Bacteria</taxon>
        <taxon>Bacillati</taxon>
        <taxon>Bacillota</taxon>
        <taxon>Bacilli</taxon>
        <taxon>Bacillales</taxon>
        <taxon>Listeriaceae</taxon>
        <taxon>Listeria</taxon>
    </lineage>
</organism>
<gene>
    <name evidence="3" type="ORF">E3096_11295</name>
</gene>
<dbReference type="PANTHER" id="PTHR46558:SF4">
    <property type="entry name" value="DNA-BIDING PHAGE PROTEIN"/>
    <property type="match status" value="1"/>
</dbReference>
<dbReference type="Gene3D" id="1.10.260.40">
    <property type="entry name" value="lambda repressor-like DNA-binding domains"/>
    <property type="match status" value="1"/>
</dbReference>
<dbReference type="SUPFAM" id="SSF47413">
    <property type="entry name" value="lambda repressor-like DNA-binding domains"/>
    <property type="match status" value="1"/>
</dbReference>
<proteinExistence type="predicted"/>
<dbReference type="EMBL" id="AAASZT010000004">
    <property type="protein sequence ID" value="EAE6067996.1"/>
    <property type="molecule type" value="Genomic_DNA"/>
</dbReference>
<dbReference type="InterPro" id="IPR001387">
    <property type="entry name" value="Cro/C1-type_HTH"/>
</dbReference>
<evidence type="ECO:0000259" key="2">
    <source>
        <dbReference type="PROSITE" id="PS50943"/>
    </source>
</evidence>
<dbReference type="GO" id="GO:0003677">
    <property type="term" value="F:DNA binding"/>
    <property type="evidence" value="ECO:0007669"/>
    <property type="project" value="UniProtKB-KW"/>
</dbReference>
<dbReference type="SMART" id="SM00530">
    <property type="entry name" value="HTH_XRE"/>
    <property type="match status" value="1"/>
</dbReference>
<dbReference type="Pfam" id="PF01381">
    <property type="entry name" value="HTH_3"/>
    <property type="match status" value="1"/>
</dbReference>
<evidence type="ECO:0000313" key="4">
    <source>
        <dbReference type="Proteomes" id="UP000405615"/>
    </source>
</evidence>